<dbReference type="Proteomes" id="UP000218887">
    <property type="component" value="Unassembled WGS sequence"/>
</dbReference>
<reference evidence="3 4" key="1">
    <citation type="submission" date="2017-08" db="EMBL/GenBank/DDBJ databases">
        <title>Virgibacillus indicus sp. nov. and Virgibacillus profoundi sp. nov, two moderately halophilic bacteria isolated from marine sediment by using the Microfluidic Streak Plate.</title>
        <authorList>
            <person name="Xu B."/>
            <person name="Hu B."/>
            <person name="Wang J."/>
            <person name="Zhu Y."/>
            <person name="Huang L."/>
            <person name="Du W."/>
            <person name="Huang Y."/>
        </authorList>
    </citation>
    <scope>NUCLEOTIDE SEQUENCE [LARGE SCALE GENOMIC DNA]</scope>
    <source>
        <strain evidence="3 4">IO3-P3-H5</strain>
    </source>
</reference>
<dbReference type="CDD" id="cd00158">
    <property type="entry name" value="RHOD"/>
    <property type="match status" value="1"/>
</dbReference>
<dbReference type="SMART" id="SM00450">
    <property type="entry name" value="RHOD"/>
    <property type="match status" value="1"/>
</dbReference>
<dbReference type="EMBL" id="NPOA01000011">
    <property type="protein sequence ID" value="PAV28706.1"/>
    <property type="molecule type" value="Genomic_DNA"/>
</dbReference>
<dbReference type="PROSITE" id="PS50206">
    <property type="entry name" value="RHODANESE_3"/>
    <property type="match status" value="1"/>
</dbReference>
<protein>
    <submittedName>
        <fullName evidence="3">Rhodanese</fullName>
    </submittedName>
</protein>
<accession>A0A2A2IBL5</accession>
<dbReference type="InterPro" id="IPR036873">
    <property type="entry name" value="Rhodanese-like_dom_sf"/>
</dbReference>
<keyword evidence="1" id="KW-0472">Membrane</keyword>
<dbReference type="OrthoDB" id="9800872at2"/>
<evidence type="ECO:0000259" key="2">
    <source>
        <dbReference type="PROSITE" id="PS50206"/>
    </source>
</evidence>
<dbReference type="InterPro" id="IPR050229">
    <property type="entry name" value="GlpE_sulfurtransferase"/>
</dbReference>
<keyword evidence="4" id="KW-1185">Reference proteome</keyword>
<dbReference type="AlphaFoldDB" id="A0A2A2IBL5"/>
<dbReference type="Pfam" id="PF00581">
    <property type="entry name" value="Rhodanese"/>
    <property type="match status" value="1"/>
</dbReference>
<comment type="caution">
    <text evidence="3">The sequence shown here is derived from an EMBL/GenBank/DDBJ whole genome shotgun (WGS) entry which is preliminary data.</text>
</comment>
<keyword evidence="1" id="KW-1133">Transmembrane helix</keyword>
<dbReference type="Gene3D" id="3.40.250.10">
    <property type="entry name" value="Rhodanese-like domain"/>
    <property type="match status" value="1"/>
</dbReference>
<feature type="domain" description="Rhodanese" evidence="2">
    <location>
        <begin position="39"/>
        <end position="119"/>
    </location>
</feature>
<dbReference type="PANTHER" id="PTHR43031:SF17">
    <property type="entry name" value="SULFURTRANSFERASE YTWF-RELATED"/>
    <property type="match status" value="1"/>
</dbReference>
<dbReference type="SUPFAM" id="SSF52821">
    <property type="entry name" value="Rhodanese/Cell cycle control phosphatase"/>
    <property type="match status" value="1"/>
</dbReference>
<dbReference type="RefSeq" id="WP_095656474.1">
    <property type="nucleotide sequence ID" value="NZ_NPOA01000011.1"/>
</dbReference>
<dbReference type="FunFam" id="3.40.250.10:FF:000049">
    <property type="entry name" value="Phage shock protein E"/>
    <property type="match status" value="1"/>
</dbReference>
<gene>
    <name evidence="3" type="ORF">CIL05_15605</name>
</gene>
<keyword evidence="1" id="KW-0812">Transmembrane</keyword>
<evidence type="ECO:0000313" key="4">
    <source>
        <dbReference type="Proteomes" id="UP000218887"/>
    </source>
</evidence>
<feature type="transmembrane region" description="Helical" evidence="1">
    <location>
        <begin position="6"/>
        <end position="22"/>
    </location>
</feature>
<sequence>MDSIQWILIILIAGFVIGRFMPTKGVNNITAQEAKNKFTDKKVQFIDVRTPREYKANHSPQFKNIPLFELAKKIDKLDRDKEIVVICQSGMRSAKAAKLLKKQGFEKINNVKGGMSAWY</sequence>
<evidence type="ECO:0000256" key="1">
    <source>
        <dbReference type="SAM" id="Phobius"/>
    </source>
</evidence>
<name>A0A2A2IBL5_9BACI</name>
<evidence type="ECO:0000313" key="3">
    <source>
        <dbReference type="EMBL" id="PAV28706.1"/>
    </source>
</evidence>
<organism evidence="3 4">
    <name type="scientific">Virgibacillus profundi</name>
    <dbReference type="NCBI Taxonomy" id="2024555"/>
    <lineage>
        <taxon>Bacteria</taxon>
        <taxon>Bacillati</taxon>
        <taxon>Bacillota</taxon>
        <taxon>Bacilli</taxon>
        <taxon>Bacillales</taxon>
        <taxon>Bacillaceae</taxon>
        <taxon>Virgibacillus</taxon>
    </lineage>
</organism>
<proteinExistence type="predicted"/>
<dbReference type="InterPro" id="IPR001763">
    <property type="entry name" value="Rhodanese-like_dom"/>
</dbReference>
<dbReference type="PANTHER" id="PTHR43031">
    <property type="entry name" value="FAD-DEPENDENT OXIDOREDUCTASE"/>
    <property type="match status" value="1"/>
</dbReference>